<name>A0A4S4AQ73_9RHOO</name>
<evidence type="ECO:0000313" key="5">
    <source>
        <dbReference type="Proteomes" id="UP000308430"/>
    </source>
</evidence>
<dbReference type="AlphaFoldDB" id="A0A4S4AQ73"/>
<evidence type="ECO:0000259" key="3">
    <source>
        <dbReference type="PROSITE" id="PS51087"/>
    </source>
</evidence>
<dbReference type="InterPro" id="IPR023065">
    <property type="entry name" value="Uncharacterised_ApaG"/>
</dbReference>
<dbReference type="OrthoDB" id="9795226at2"/>
<evidence type="ECO:0000256" key="2">
    <source>
        <dbReference type="HAMAP-Rule" id="MF_00791"/>
    </source>
</evidence>
<protein>
    <recommendedName>
        <fullName evidence="1 2">Protein ApaG</fullName>
    </recommendedName>
</protein>
<dbReference type="PANTHER" id="PTHR14289">
    <property type="entry name" value="F-BOX ONLY PROTEIN 3"/>
    <property type="match status" value="1"/>
</dbReference>
<dbReference type="PANTHER" id="PTHR14289:SF16">
    <property type="entry name" value="POLYMERASE DELTA-INTERACTING PROTEIN 2"/>
    <property type="match status" value="1"/>
</dbReference>
<feature type="domain" description="ApaG" evidence="3">
    <location>
        <begin position="3"/>
        <end position="127"/>
    </location>
</feature>
<evidence type="ECO:0000256" key="1">
    <source>
        <dbReference type="ARBA" id="ARBA00017693"/>
    </source>
</evidence>
<dbReference type="Proteomes" id="UP000308430">
    <property type="component" value="Unassembled WGS sequence"/>
</dbReference>
<dbReference type="InterPro" id="IPR007474">
    <property type="entry name" value="ApaG_domain"/>
</dbReference>
<keyword evidence="5" id="KW-1185">Reference proteome</keyword>
<gene>
    <name evidence="2 4" type="primary">apaG</name>
    <name evidence="4" type="ORF">E6C76_19705</name>
</gene>
<dbReference type="EMBL" id="SSOC01000008">
    <property type="protein sequence ID" value="THF61885.1"/>
    <property type="molecule type" value="Genomic_DNA"/>
</dbReference>
<organism evidence="4 5">
    <name type="scientific">Pseudothauera nasutitermitis</name>
    <dbReference type="NCBI Taxonomy" id="2565930"/>
    <lineage>
        <taxon>Bacteria</taxon>
        <taxon>Pseudomonadati</taxon>
        <taxon>Pseudomonadota</taxon>
        <taxon>Betaproteobacteria</taxon>
        <taxon>Rhodocyclales</taxon>
        <taxon>Zoogloeaceae</taxon>
        <taxon>Pseudothauera</taxon>
    </lineage>
</organism>
<evidence type="ECO:0000313" key="4">
    <source>
        <dbReference type="EMBL" id="THF61885.1"/>
    </source>
</evidence>
<sequence>MSPQEKYRIEVQAVAEYLPAQSDPAGERHVFAYHITITNHGTLAARLISRHWLIEDGAGKTQEVRGEGVVGEQPLLAPGESYRYSSGASLSAEVGTMRGSYQMVAEDGMRFEANIPPFVLAMPRVLH</sequence>
<dbReference type="SUPFAM" id="SSF110069">
    <property type="entry name" value="ApaG-like"/>
    <property type="match status" value="1"/>
</dbReference>
<dbReference type="RefSeq" id="WP_136349970.1">
    <property type="nucleotide sequence ID" value="NZ_SSOC01000008.1"/>
</dbReference>
<dbReference type="HAMAP" id="MF_00791">
    <property type="entry name" value="ApaG"/>
    <property type="match status" value="1"/>
</dbReference>
<reference evidence="4 5" key="1">
    <citation type="submission" date="2019-04" db="EMBL/GenBank/DDBJ databases">
        <title>Azoarcus nasutitermitis sp. nov. isolated from termite nest.</title>
        <authorList>
            <person name="Lin S.-Y."/>
            <person name="Hameed A."/>
            <person name="Hsu Y.-H."/>
            <person name="Young C.-C."/>
        </authorList>
    </citation>
    <scope>NUCLEOTIDE SEQUENCE [LARGE SCALE GENOMIC DNA]</scope>
    <source>
        <strain evidence="4 5">CC-YHH838</strain>
    </source>
</reference>
<dbReference type="GO" id="GO:0070987">
    <property type="term" value="P:error-free translesion synthesis"/>
    <property type="evidence" value="ECO:0007669"/>
    <property type="project" value="TreeGrafter"/>
</dbReference>
<dbReference type="PROSITE" id="PS51087">
    <property type="entry name" value="APAG"/>
    <property type="match status" value="1"/>
</dbReference>
<accession>A0A4S4AQ73</accession>
<dbReference type="Pfam" id="PF04379">
    <property type="entry name" value="DUF525"/>
    <property type="match status" value="1"/>
</dbReference>
<dbReference type="Gene3D" id="2.60.40.1470">
    <property type="entry name" value="ApaG domain"/>
    <property type="match status" value="1"/>
</dbReference>
<dbReference type="NCBIfam" id="NF003967">
    <property type="entry name" value="PRK05461.1"/>
    <property type="match status" value="1"/>
</dbReference>
<dbReference type="InterPro" id="IPR036767">
    <property type="entry name" value="ApaG_sf"/>
</dbReference>
<proteinExistence type="inferred from homology"/>
<comment type="caution">
    <text evidence="4">The sequence shown here is derived from an EMBL/GenBank/DDBJ whole genome shotgun (WGS) entry which is preliminary data.</text>
</comment>